<evidence type="ECO:0000313" key="7">
    <source>
        <dbReference type="EMBL" id="MDO7847157.1"/>
    </source>
</evidence>
<evidence type="ECO:0000256" key="1">
    <source>
        <dbReference type="ARBA" id="ARBA00004196"/>
    </source>
</evidence>
<evidence type="ECO:0000256" key="4">
    <source>
        <dbReference type="ARBA" id="ARBA00022729"/>
    </source>
</evidence>
<evidence type="ECO:0000256" key="5">
    <source>
        <dbReference type="SAM" id="SignalP"/>
    </source>
</evidence>
<dbReference type="EMBL" id="JAUQSX010000005">
    <property type="protein sequence ID" value="MDO7847157.1"/>
    <property type="molecule type" value="Genomic_DNA"/>
</dbReference>
<comment type="similarity">
    <text evidence="2">Belongs to the bacterial solute-binding protein 5 family.</text>
</comment>
<feature type="domain" description="Solute-binding protein family 5" evidence="6">
    <location>
        <begin position="83"/>
        <end position="510"/>
    </location>
</feature>
<keyword evidence="3" id="KW-0813">Transport</keyword>
<dbReference type="Proteomes" id="UP001167796">
    <property type="component" value="Unassembled WGS sequence"/>
</dbReference>
<dbReference type="PROSITE" id="PS51257">
    <property type="entry name" value="PROKAR_LIPOPROTEIN"/>
    <property type="match status" value="1"/>
</dbReference>
<dbReference type="SUPFAM" id="SSF53850">
    <property type="entry name" value="Periplasmic binding protein-like II"/>
    <property type="match status" value="1"/>
</dbReference>
<dbReference type="InterPro" id="IPR030678">
    <property type="entry name" value="Peptide/Ni-bd"/>
</dbReference>
<dbReference type="Gene3D" id="3.90.76.10">
    <property type="entry name" value="Dipeptide-binding Protein, Domain 1"/>
    <property type="match status" value="1"/>
</dbReference>
<proteinExistence type="inferred from homology"/>
<dbReference type="RefSeq" id="WP_305011832.1">
    <property type="nucleotide sequence ID" value="NZ_JAUQSX010000005.1"/>
</dbReference>
<feature type="signal peptide" evidence="5">
    <location>
        <begin position="1"/>
        <end position="24"/>
    </location>
</feature>
<organism evidence="7 8">
    <name type="scientific">Hymenobacter mellowenesis</name>
    <dbReference type="NCBI Taxonomy" id="3063995"/>
    <lineage>
        <taxon>Bacteria</taxon>
        <taxon>Pseudomonadati</taxon>
        <taxon>Bacteroidota</taxon>
        <taxon>Cytophagia</taxon>
        <taxon>Cytophagales</taxon>
        <taxon>Hymenobacteraceae</taxon>
        <taxon>Hymenobacter</taxon>
    </lineage>
</organism>
<feature type="chain" id="PRO_5046273196" evidence="5">
    <location>
        <begin position="25"/>
        <end position="594"/>
    </location>
</feature>
<reference evidence="7" key="1">
    <citation type="submission" date="2023-07" db="EMBL/GenBank/DDBJ databases">
        <authorList>
            <person name="Kim M.K."/>
        </authorList>
    </citation>
    <scope>NUCLEOTIDE SEQUENCE</scope>
    <source>
        <strain evidence="7">M29</strain>
    </source>
</reference>
<dbReference type="CDD" id="cd00995">
    <property type="entry name" value="PBP2_NikA_DppA_OppA_like"/>
    <property type="match status" value="1"/>
</dbReference>
<name>A0ABT9ACM7_9BACT</name>
<protein>
    <submittedName>
        <fullName evidence="7">ABC transporter substrate-binding protein</fullName>
    </submittedName>
</protein>
<evidence type="ECO:0000313" key="8">
    <source>
        <dbReference type="Proteomes" id="UP001167796"/>
    </source>
</evidence>
<dbReference type="PANTHER" id="PTHR30290:SF10">
    <property type="entry name" value="PERIPLASMIC OLIGOPEPTIDE-BINDING PROTEIN-RELATED"/>
    <property type="match status" value="1"/>
</dbReference>
<dbReference type="InterPro" id="IPR039424">
    <property type="entry name" value="SBP_5"/>
</dbReference>
<evidence type="ECO:0000256" key="2">
    <source>
        <dbReference type="ARBA" id="ARBA00005695"/>
    </source>
</evidence>
<gene>
    <name evidence="7" type="ORF">Q5H92_12365</name>
</gene>
<dbReference type="PIRSF" id="PIRSF002741">
    <property type="entry name" value="MppA"/>
    <property type="match status" value="1"/>
</dbReference>
<dbReference type="Gene3D" id="3.40.190.10">
    <property type="entry name" value="Periplasmic binding protein-like II"/>
    <property type="match status" value="1"/>
</dbReference>
<evidence type="ECO:0000256" key="3">
    <source>
        <dbReference type="ARBA" id="ARBA00022448"/>
    </source>
</evidence>
<comment type="caution">
    <text evidence="7">The sequence shown here is derived from an EMBL/GenBank/DDBJ whole genome shotgun (WGS) entry which is preliminary data.</text>
</comment>
<sequence>MAPFLARWASFSAKLFGFSAAALALAGCHDAARPAADERRVFRYNQPEALSSLDPAFARNQANWWAVNQLYNGLVELDSTLQPTPALARRYSISPDGKTYTFVLRKEVFFHEDSAVFKPSELSLRKMAEQEARDHHRPVDYDHLESYPVPTRRVTAADFVYSFKRILDPATASTGGWIFRGKILEKPDGSPSDTAFVAANDSTLRIHLKEPFVPFLGILTMPYAYVVPHEAVEKYGKDFREHPVGTGPFRFKLWDEGNVLLYERNFHYWRSDRQGRKLPYLDAVAISFLPDRKTEFLTFMQGKLDFLSGIRAGSRDLIMYPDGNIREDFKGKFTVQKVPYLNTEYLGIQLDSANLTGEQAVQGRALRDKRVRQALNYALNKPEMLTYLLNRVGTAGTSGFVPKALPSFSEKEVPGYSYQPQKARQLLRAAGYGPQRPLKLRLSTVLERKEIGEYLQKQWADVGVQVQIDINQSAAQQDLVDNGRVAFFAKSWLGDYPDAENYLALFYSPNFSPAGPDKTHFKNAQYDKLYDEARRTQDVTKRTALYQAMDRIVVEESPVISLYYDEVVRLTQNNVRGLTPNPMNTLLLERVHKD</sequence>
<accession>A0ABT9ACM7</accession>
<dbReference type="PANTHER" id="PTHR30290">
    <property type="entry name" value="PERIPLASMIC BINDING COMPONENT OF ABC TRANSPORTER"/>
    <property type="match status" value="1"/>
</dbReference>
<comment type="subcellular location">
    <subcellularLocation>
        <location evidence="1">Cell envelope</location>
    </subcellularLocation>
</comment>
<dbReference type="Pfam" id="PF00496">
    <property type="entry name" value="SBP_bac_5"/>
    <property type="match status" value="1"/>
</dbReference>
<keyword evidence="8" id="KW-1185">Reference proteome</keyword>
<keyword evidence="4 5" id="KW-0732">Signal</keyword>
<evidence type="ECO:0000259" key="6">
    <source>
        <dbReference type="Pfam" id="PF00496"/>
    </source>
</evidence>
<dbReference type="Gene3D" id="3.10.105.10">
    <property type="entry name" value="Dipeptide-binding Protein, Domain 3"/>
    <property type="match status" value="1"/>
</dbReference>
<dbReference type="InterPro" id="IPR000914">
    <property type="entry name" value="SBP_5_dom"/>
</dbReference>